<dbReference type="EMBL" id="JABSTR010000004">
    <property type="protein sequence ID" value="KAH9366253.1"/>
    <property type="molecule type" value="Genomic_DNA"/>
</dbReference>
<protein>
    <recommendedName>
        <fullName evidence="1">GH18 domain-containing protein</fullName>
    </recommendedName>
</protein>
<evidence type="ECO:0000313" key="2">
    <source>
        <dbReference type="EMBL" id="KAH9366253.1"/>
    </source>
</evidence>
<dbReference type="OrthoDB" id="6507854at2759"/>
<sequence>MTICNSLASFSDRNGPCTRSRRQPLFLQRLPTPHCSEYIYYALYPSAMGALPKYDVPEANALRALRYLTNSLRHNNKKVLLHATVGGARDDSASFVRMLRNYRDRTAFVNSLADSRSYNLFDGVNIHWDRPGDDCDNKATEDDFAPMIEKLRKLRLRVLLTVPPVLGLVRQFRLHGILQHLHYIVVTTHALVRKVGVHMLRMTLPITHPRLVDPASVAMASNGPLGTPEKISYETVCRLKRRSFDNDTECSWTLEKGADDFTEVQPTRSATGLAPALRSRTDRCQVAPVYFSEGRSCVAGIRPPGWRCERLAQMGHLSAVDDKL</sequence>
<dbReference type="AlphaFoldDB" id="A0A9J6FSX0"/>
<accession>A0A9J6FSX0</accession>
<organism evidence="2 3">
    <name type="scientific">Haemaphysalis longicornis</name>
    <name type="common">Bush tick</name>
    <dbReference type="NCBI Taxonomy" id="44386"/>
    <lineage>
        <taxon>Eukaryota</taxon>
        <taxon>Metazoa</taxon>
        <taxon>Ecdysozoa</taxon>
        <taxon>Arthropoda</taxon>
        <taxon>Chelicerata</taxon>
        <taxon>Arachnida</taxon>
        <taxon>Acari</taxon>
        <taxon>Parasitiformes</taxon>
        <taxon>Ixodida</taxon>
        <taxon>Ixodoidea</taxon>
        <taxon>Ixodidae</taxon>
        <taxon>Haemaphysalinae</taxon>
        <taxon>Haemaphysalis</taxon>
    </lineage>
</organism>
<dbReference type="VEuPathDB" id="VectorBase:HLOH_055928"/>
<evidence type="ECO:0000259" key="1">
    <source>
        <dbReference type="Pfam" id="PF00704"/>
    </source>
</evidence>
<dbReference type="Pfam" id="PF00704">
    <property type="entry name" value="Glyco_hydro_18"/>
    <property type="match status" value="1"/>
</dbReference>
<dbReference type="SUPFAM" id="SSF51445">
    <property type="entry name" value="(Trans)glycosidases"/>
    <property type="match status" value="1"/>
</dbReference>
<dbReference type="GO" id="GO:0005975">
    <property type="term" value="P:carbohydrate metabolic process"/>
    <property type="evidence" value="ECO:0007669"/>
    <property type="project" value="InterPro"/>
</dbReference>
<keyword evidence="3" id="KW-1185">Reference proteome</keyword>
<gene>
    <name evidence="2" type="ORF">HPB48_008327</name>
</gene>
<comment type="caution">
    <text evidence="2">The sequence shown here is derived from an EMBL/GenBank/DDBJ whole genome shotgun (WGS) entry which is preliminary data.</text>
</comment>
<dbReference type="InterPro" id="IPR001223">
    <property type="entry name" value="Glyco_hydro18_cat"/>
</dbReference>
<feature type="domain" description="GH18" evidence="1">
    <location>
        <begin position="70"/>
        <end position="189"/>
    </location>
</feature>
<name>A0A9J6FSX0_HAELO</name>
<evidence type="ECO:0000313" key="3">
    <source>
        <dbReference type="Proteomes" id="UP000821853"/>
    </source>
</evidence>
<dbReference type="Gene3D" id="3.20.20.80">
    <property type="entry name" value="Glycosidases"/>
    <property type="match status" value="1"/>
</dbReference>
<proteinExistence type="predicted"/>
<dbReference type="Proteomes" id="UP000821853">
    <property type="component" value="Chromosome 2"/>
</dbReference>
<dbReference type="InterPro" id="IPR017853">
    <property type="entry name" value="GH"/>
</dbReference>
<reference evidence="2 3" key="1">
    <citation type="journal article" date="2020" name="Cell">
        <title>Large-Scale Comparative Analyses of Tick Genomes Elucidate Their Genetic Diversity and Vector Capacities.</title>
        <authorList>
            <consortium name="Tick Genome and Microbiome Consortium (TIGMIC)"/>
            <person name="Jia N."/>
            <person name="Wang J."/>
            <person name="Shi W."/>
            <person name="Du L."/>
            <person name="Sun Y."/>
            <person name="Zhan W."/>
            <person name="Jiang J.F."/>
            <person name="Wang Q."/>
            <person name="Zhang B."/>
            <person name="Ji P."/>
            <person name="Bell-Sakyi L."/>
            <person name="Cui X.M."/>
            <person name="Yuan T.T."/>
            <person name="Jiang B.G."/>
            <person name="Yang W.F."/>
            <person name="Lam T.T."/>
            <person name="Chang Q.C."/>
            <person name="Ding S.J."/>
            <person name="Wang X.J."/>
            <person name="Zhu J.G."/>
            <person name="Ruan X.D."/>
            <person name="Zhao L."/>
            <person name="Wei J.T."/>
            <person name="Ye R.Z."/>
            <person name="Que T.C."/>
            <person name="Du C.H."/>
            <person name="Zhou Y.H."/>
            <person name="Cheng J.X."/>
            <person name="Dai P.F."/>
            <person name="Guo W.B."/>
            <person name="Han X.H."/>
            <person name="Huang E.J."/>
            <person name="Li L.F."/>
            <person name="Wei W."/>
            <person name="Gao Y.C."/>
            <person name="Liu J.Z."/>
            <person name="Shao H.Z."/>
            <person name="Wang X."/>
            <person name="Wang C.C."/>
            <person name="Yang T.C."/>
            <person name="Huo Q.B."/>
            <person name="Li W."/>
            <person name="Chen H.Y."/>
            <person name="Chen S.E."/>
            <person name="Zhou L.G."/>
            <person name="Ni X.B."/>
            <person name="Tian J.H."/>
            <person name="Sheng Y."/>
            <person name="Liu T."/>
            <person name="Pan Y.S."/>
            <person name="Xia L.Y."/>
            <person name="Li J."/>
            <person name="Zhao F."/>
            <person name="Cao W.C."/>
        </authorList>
    </citation>
    <scope>NUCLEOTIDE SEQUENCE [LARGE SCALE GENOMIC DNA]</scope>
    <source>
        <strain evidence="2">HaeL-2018</strain>
    </source>
</reference>